<feature type="domain" description="DUF4934" evidence="2">
    <location>
        <begin position="44"/>
        <end position="143"/>
    </location>
</feature>
<reference evidence="3 4" key="1">
    <citation type="submission" date="2019-04" db="EMBL/GenBank/DDBJ databases">
        <title>Microbes associate with the intestines of laboratory mice.</title>
        <authorList>
            <person name="Navarre W."/>
            <person name="Wong E."/>
            <person name="Huang K."/>
            <person name="Tropini C."/>
            <person name="Ng K."/>
            <person name="Yu B."/>
        </authorList>
    </citation>
    <scope>NUCLEOTIDE SEQUENCE [LARGE SCALE GENOMIC DNA]</scope>
    <source>
        <strain evidence="3 4">NM39_I3</strain>
    </source>
</reference>
<dbReference type="Proteomes" id="UP000310032">
    <property type="component" value="Unassembled WGS sequence"/>
</dbReference>
<gene>
    <name evidence="3" type="ORF">E5342_11910</name>
</gene>
<dbReference type="InterPro" id="IPR032558">
    <property type="entry name" value="DUF4934"/>
</dbReference>
<comment type="caution">
    <text evidence="3">The sequence shown here is derived from an EMBL/GenBank/DDBJ whole genome shotgun (WGS) entry which is preliminary data.</text>
</comment>
<evidence type="ECO:0000256" key="1">
    <source>
        <dbReference type="SAM" id="SignalP"/>
    </source>
</evidence>
<dbReference type="InterPro" id="IPR032559">
    <property type="entry name" value="DUF4933"/>
</dbReference>
<protein>
    <submittedName>
        <fullName evidence="3">DUF4934 domain-containing protein</fullName>
    </submittedName>
</protein>
<name>A0A4S2EKB6_PARDI</name>
<proteinExistence type="predicted"/>
<keyword evidence="1" id="KW-0732">Signal</keyword>
<sequence length="414" mass="46903">MLHITFFLIGLALTGVLASCGQAPREEGLKRIDVGTAYASQASLKASDYFRKVRYIPLETTEQSLVGNNPEIWIADDHLIVSTEQGCLSFDKESGRFISSIGHKGNDPQGCLSFSGWLNAAAQTIYFPAGNGRSVIYDTEGNFVGEQKDLDQTDGLFGIDSYDYLDAHILVEHLPATATKPDRVILFRDTTLIAAFPSHGEPLFPLAKAMADIEGINVQNDKDTGHNIIYITFKDGQQNGFIPTEQPFWHVKDRLFFREQFNDTLYQVSPEGLSPVSCLDFGTIRWDRKDRFNPEKDKAAYPFAIYENERLLWLRFAVNLYHPEELKFYNAVYDKSRDEVKVSPFKEQVTDDINGFFPLQPTFITPMGEFAQLVSAATLLEWFDTHADNEAWPEEIKNLRKLTEEDNPVVILME</sequence>
<organism evidence="3 4">
    <name type="scientific">Parabacteroides distasonis</name>
    <dbReference type="NCBI Taxonomy" id="823"/>
    <lineage>
        <taxon>Bacteria</taxon>
        <taxon>Pseudomonadati</taxon>
        <taxon>Bacteroidota</taxon>
        <taxon>Bacteroidia</taxon>
        <taxon>Bacteroidales</taxon>
        <taxon>Tannerellaceae</taxon>
        <taxon>Parabacteroides</taxon>
    </lineage>
</organism>
<dbReference type="EMBL" id="SRYM01000034">
    <property type="protein sequence ID" value="TGY56546.1"/>
    <property type="molecule type" value="Genomic_DNA"/>
</dbReference>
<evidence type="ECO:0000259" key="2">
    <source>
        <dbReference type="Pfam" id="PF16288"/>
    </source>
</evidence>
<dbReference type="Pfam" id="PF16288">
    <property type="entry name" value="DUF4934"/>
    <property type="match status" value="1"/>
</dbReference>
<dbReference type="RefSeq" id="WP_135959450.1">
    <property type="nucleotide sequence ID" value="NZ_SRYM01000034.1"/>
</dbReference>
<accession>A0A4S2EKB6</accession>
<feature type="chain" id="PRO_5020627645" evidence="1">
    <location>
        <begin position="19"/>
        <end position="414"/>
    </location>
</feature>
<dbReference type="AlphaFoldDB" id="A0A4S2EKB6"/>
<dbReference type="Pfam" id="PF16287">
    <property type="entry name" value="DUF4933"/>
    <property type="match status" value="1"/>
</dbReference>
<evidence type="ECO:0000313" key="4">
    <source>
        <dbReference type="Proteomes" id="UP000310032"/>
    </source>
</evidence>
<evidence type="ECO:0000313" key="3">
    <source>
        <dbReference type="EMBL" id="TGY56546.1"/>
    </source>
</evidence>
<feature type="signal peptide" evidence="1">
    <location>
        <begin position="1"/>
        <end position="18"/>
    </location>
</feature>